<organism evidence="1 2">
    <name type="scientific">Colletotrichum gloeosporioides (strain Cg-14)</name>
    <name type="common">Anthracnose fungus</name>
    <name type="synonym">Glomerella cingulata</name>
    <dbReference type="NCBI Taxonomy" id="1237896"/>
    <lineage>
        <taxon>Eukaryota</taxon>
        <taxon>Fungi</taxon>
        <taxon>Dikarya</taxon>
        <taxon>Ascomycota</taxon>
        <taxon>Pezizomycotina</taxon>
        <taxon>Sordariomycetes</taxon>
        <taxon>Hypocreomycetidae</taxon>
        <taxon>Glomerellales</taxon>
        <taxon>Glomerellaceae</taxon>
        <taxon>Colletotrichum</taxon>
        <taxon>Colletotrichum gloeosporioides species complex</taxon>
    </lineage>
</organism>
<gene>
    <name evidence="1" type="ORF">CGLO_13327</name>
</gene>
<accession>T0JWT7</accession>
<proteinExistence type="predicted"/>
<evidence type="ECO:0000313" key="2">
    <source>
        <dbReference type="Proteomes" id="UP000015530"/>
    </source>
</evidence>
<sequence length="31" mass="3299">MYFEEIIGSSEVLAGSISAFVSNGIIKPLIL</sequence>
<dbReference type="EMBL" id="AMYD01002923">
    <property type="protein sequence ID" value="EQB47512.1"/>
    <property type="molecule type" value="Genomic_DNA"/>
</dbReference>
<evidence type="ECO:0000313" key="1">
    <source>
        <dbReference type="EMBL" id="EQB47512.1"/>
    </source>
</evidence>
<dbReference type="AlphaFoldDB" id="T0JWT7"/>
<protein>
    <submittedName>
        <fullName evidence="1">Uncharacterized protein</fullName>
    </submittedName>
</protein>
<dbReference type="Proteomes" id="UP000015530">
    <property type="component" value="Unassembled WGS sequence"/>
</dbReference>
<dbReference type="HOGENOM" id="CLU_3399352_0_0_1"/>
<comment type="caution">
    <text evidence="1">The sequence shown here is derived from an EMBL/GenBank/DDBJ whole genome shotgun (WGS) entry which is preliminary data.</text>
</comment>
<name>T0JWT7_COLGC</name>
<reference evidence="2" key="1">
    <citation type="journal article" date="2013" name="Mol. Plant Microbe Interact.">
        <title>Global aspects of pacC regulation of pathogenicity genes in Colletotrichum gloeosporioides as revealed by transcriptome analysis.</title>
        <authorList>
            <person name="Alkan N."/>
            <person name="Meng X."/>
            <person name="Friedlander G."/>
            <person name="Reuveni E."/>
            <person name="Sukno S."/>
            <person name="Sherman A."/>
            <person name="Thon M."/>
            <person name="Fluhr R."/>
            <person name="Prusky D."/>
        </authorList>
    </citation>
    <scope>NUCLEOTIDE SEQUENCE [LARGE SCALE GENOMIC DNA]</scope>
    <source>
        <strain evidence="2">Cg-14</strain>
    </source>
</reference>